<dbReference type="EMBL" id="SMBZ01000036">
    <property type="protein sequence ID" value="TCV10160.1"/>
    <property type="molecule type" value="Genomic_DNA"/>
</dbReference>
<dbReference type="InterPro" id="IPR050712">
    <property type="entry name" value="NAD(P)H-dep_reductase"/>
</dbReference>
<evidence type="ECO:0000313" key="2">
    <source>
        <dbReference type="EMBL" id="TCV10160.1"/>
    </source>
</evidence>
<keyword evidence="3" id="KW-1185">Reference proteome</keyword>
<dbReference type="Pfam" id="PF03358">
    <property type="entry name" value="FMN_red"/>
    <property type="match status" value="1"/>
</dbReference>
<proteinExistence type="predicted"/>
<feature type="domain" description="NADPH-dependent FMN reductase-like" evidence="1">
    <location>
        <begin position="4"/>
        <end position="150"/>
    </location>
</feature>
<evidence type="ECO:0000259" key="1">
    <source>
        <dbReference type="Pfam" id="PF03358"/>
    </source>
</evidence>
<dbReference type="SUPFAM" id="SSF52218">
    <property type="entry name" value="Flavoproteins"/>
    <property type="match status" value="1"/>
</dbReference>
<protein>
    <submittedName>
        <fullName evidence="2">Chromate reductase</fullName>
    </submittedName>
</protein>
<dbReference type="RefSeq" id="WP_132778348.1">
    <property type="nucleotide sequence ID" value="NZ_SMBZ01000036.1"/>
</dbReference>
<reference evidence="2 3" key="1">
    <citation type="submission" date="2019-03" db="EMBL/GenBank/DDBJ databases">
        <title>Genomic Encyclopedia of Type Strains, Phase IV (KMG-IV): sequencing the most valuable type-strain genomes for metagenomic binning, comparative biology and taxonomic classification.</title>
        <authorList>
            <person name="Goeker M."/>
        </authorList>
    </citation>
    <scope>NUCLEOTIDE SEQUENCE [LARGE SCALE GENOMIC DNA]</scope>
    <source>
        <strain evidence="2 3">DSM 22362</strain>
    </source>
</reference>
<comment type="caution">
    <text evidence="2">The sequence shown here is derived from an EMBL/GenBank/DDBJ whole genome shotgun (WGS) entry which is preliminary data.</text>
</comment>
<organism evidence="2 3">
    <name type="scientific">Sphingobacterium alimentarium</name>
    <dbReference type="NCBI Taxonomy" id="797292"/>
    <lineage>
        <taxon>Bacteria</taxon>
        <taxon>Pseudomonadati</taxon>
        <taxon>Bacteroidota</taxon>
        <taxon>Sphingobacteriia</taxon>
        <taxon>Sphingobacteriales</taxon>
        <taxon>Sphingobacteriaceae</taxon>
        <taxon>Sphingobacterium</taxon>
    </lineage>
</organism>
<dbReference type="GO" id="GO:0016491">
    <property type="term" value="F:oxidoreductase activity"/>
    <property type="evidence" value="ECO:0007669"/>
    <property type="project" value="InterPro"/>
</dbReference>
<name>A0A4R3VW25_9SPHI</name>
<dbReference type="Gene3D" id="3.40.50.360">
    <property type="match status" value="1"/>
</dbReference>
<sequence length="182" mass="20650">MSKNIGILIGSLRKDSFNRKVAENMREMFDKSNHCEFVDITDLQLYNEDIDQGNPPASYSSYREKLSSFDAFLFFTPEYNRSIPAVLKNALDVGSRPYGKSKWDGKPAGIISVSPGAIGAFGANHHLRQCLTFLNMHPLQQPEMYIGNVTQILDDKGKINSEESIKLFKNFVSAFEKWIDKF</sequence>
<evidence type="ECO:0000313" key="3">
    <source>
        <dbReference type="Proteomes" id="UP000295197"/>
    </source>
</evidence>
<dbReference type="GO" id="GO:0005829">
    <property type="term" value="C:cytosol"/>
    <property type="evidence" value="ECO:0007669"/>
    <property type="project" value="TreeGrafter"/>
</dbReference>
<gene>
    <name evidence="2" type="ORF">EDC17_10365</name>
</gene>
<dbReference type="InterPro" id="IPR005025">
    <property type="entry name" value="FMN_Rdtase-like_dom"/>
</dbReference>
<dbReference type="PANTHER" id="PTHR30543:SF21">
    <property type="entry name" value="NAD(P)H-DEPENDENT FMN REDUCTASE LOT6"/>
    <property type="match status" value="1"/>
</dbReference>
<accession>A0A4R3VW25</accession>
<dbReference type="Proteomes" id="UP000295197">
    <property type="component" value="Unassembled WGS sequence"/>
</dbReference>
<dbReference type="InterPro" id="IPR029039">
    <property type="entry name" value="Flavoprotein-like_sf"/>
</dbReference>
<dbReference type="AlphaFoldDB" id="A0A4R3VW25"/>
<dbReference type="OrthoDB" id="9812295at2"/>
<dbReference type="GO" id="GO:0010181">
    <property type="term" value="F:FMN binding"/>
    <property type="evidence" value="ECO:0007669"/>
    <property type="project" value="TreeGrafter"/>
</dbReference>
<dbReference type="PANTHER" id="PTHR30543">
    <property type="entry name" value="CHROMATE REDUCTASE"/>
    <property type="match status" value="1"/>
</dbReference>